<dbReference type="PATRIC" id="fig|1075402.3.peg.5202"/>
<dbReference type="Proteomes" id="UP000176101">
    <property type="component" value="Unassembled WGS sequence"/>
</dbReference>
<dbReference type="RefSeq" id="WP_070195295.1">
    <property type="nucleotide sequence ID" value="NZ_LJGU01000106.1"/>
</dbReference>
<evidence type="ECO:0000313" key="3">
    <source>
        <dbReference type="Proteomes" id="UP000176101"/>
    </source>
</evidence>
<keyword evidence="3" id="KW-1185">Reference proteome</keyword>
<dbReference type="InterPro" id="IPR015330">
    <property type="entry name" value="DNA_primase/pol_bifunc_N"/>
</dbReference>
<evidence type="ECO:0000313" key="2">
    <source>
        <dbReference type="EMBL" id="OEV05101.1"/>
    </source>
</evidence>
<comment type="caution">
    <text evidence="2">The sequence shown here is derived from an EMBL/GenBank/DDBJ whole genome shotgun (WGS) entry which is preliminary data.</text>
</comment>
<accession>A0A1E7KMQ4</accession>
<dbReference type="Pfam" id="PF09250">
    <property type="entry name" value="Prim-Pol"/>
    <property type="match status" value="1"/>
</dbReference>
<feature type="domain" description="DNA primase/polymerase bifunctional N-terminal" evidence="1">
    <location>
        <begin position="24"/>
        <end position="208"/>
    </location>
</feature>
<proteinExistence type="predicted"/>
<dbReference type="EMBL" id="LJGU01000106">
    <property type="protein sequence ID" value="OEV05101.1"/>
    <property type="molecule type" value="Genomic_DNA"/>
</dbReference>
<name>A0A1E7KMQ4_9ACTN</name>
<dbReference type="AlphaFoldDB" id="A0A1E7KMQ4"/>
<reference evidence="2 3" key="1">
    <citation type="journal article" date="2016" name="Front. Microbiol.">
        <title>Comparative Genomics Analysis of Streptomyces Species Reveals Their Adaptation to the Marine Environment and Their Diversity at the Genomic Level.</title>
        <authorList>
            <person name="Tian X."/>
            <person name="Zhang Z."/>
            <person name="Yang T."/>
            <person name="Chen M."/>
            <person name="Li J."/>
            <person name="Chen F."/>
            <person name="Yang J."/>
            <person name="Li W."/>
            <person name="Zhang B."/>
            <person name="Zhang Z."/>
            <person name="Wu J."/>
            <person name="Zhang C."/>
            <person name="Long L."/>
            <person name="Xiao J."/>
        </authorList>
    </citation>
    <scope>NUCLEOTIDE SEQUENCE [LARGE SCALE GENOMIC DNA]</scope>
    <source>
        <strain evidence="2 3">SCSIO 02100</strain>
    </source>
</reference>
<evidence type="ECO:0000259" key="1">
    <source>
        <dbReference type="SMART" id="SM00943"/>
    </source>
</evidence>
<dbReference type="SMART" id="SM00943">
    <property type="entry name" value="Prim-Pol"/>
    <property type="match status" value="1"/>
</dbReference>
<organism evidence="2 3">
    <name type="scientific">Streptomyces oceani</name>
    <dbReference type="NCBI Taxonomy" id="1075402"/>
    <lineage>
        <taxon>Bacteria</taxon>
        <taxon>Bacillati</taxon>
        <taxon>Actinomycetota</taxon>
        <taxon>Actinomycetes</taxon>
        <taxon>Kitasatosporales</taxon>
        <taxon>Streptomycetaceae</taxon>
        <taxon>Streptomyces</taxon>
    </lineage>
</organism>
<gene>
    <name evidence="2" type="ORF">AN216_04620</name>
</gene>
<dbReference type="STRING" id="1075402.AN216_04620"/>
<sequence length="232" mass="25022">MEDVIEVTTQPPTRSEDESPLAYALRYATERHWEVLPGTWLESRAGILRCSCGHVDCPQPGAHPAGPRWANEVTSDATVVRRLWSQRPGASVLLPTGHAFDVIDVPESAGCLAAVRMERLGVPPGPVMNTPDGRMLFLVQPGAEAEVPGMLRGLGWAPGALNLYTLGEGAWVGAPPTQVGGRGSVRWVNPRWADRRWVNPPTAADHWLPQARSILPPLAYACGREAAAARGH</sequence>
<protein>
    <submittedName>
        <fullName evidence="2">DNA primase</fullName>
    </submittedName>
</protein>